<dbReference type="InterPro" id="IPR032682">
    <property type="entry name" value="Cnd1_C"/>
</dbReference>
<dbReference type="PIRSF" id="PIRSF017127">
    <property type="entry name" value="Condensin_D2"/>
    <property type="match status" value="1"/>
</dbReference>
<evidence type="ECO:0000259" key="13">
    <source>
        <dbReference type="Pfam" id="PF12922"/>
    </source>
</evidence>
<keyword evidence="7 10" id="KW-0226">DNA condensation</keyword>
<comment type="function">
    <text evidence="10">Regulatory subunit of the condensin complex, a complex required for conversion of interphase chromatin into mitotic-like condense chromosomes. The condensin complex probably introduces positive supercoils into relaxed DNA in the presence of type I topoisomerases and converts nicked DNA into positive knotted forms in the presence of type II topoisomerases.</text>
</comment>
<evidence type="ECO:0000256" key="6">
    <source>
        <dbReference type="ARBA" id="ARBA00022776"/>
    </source>
</evidence>
<feature type="region of interest" description="Disordered" evidence="11">
    <location>
        <begin position="1362"/>
        <end position="1466"/>
    </location>
</feature>
<dbReference type="GO" id="GO:0042393">
    <property type="term" value="F:histone binding"/>
    <property type="evidence" value="ECO:0007669"/>
    <property type="project" value="TreeGrafter"/>
</dbReference>
<protein>
    <recommendedName>
        <fullName evidence="10">Condensin complex subunit 1</fullName>
    </recommendedName>
</protein>
<dbReference type="Pfam" id="PF12922">
    <property type="entry name" value="Cnd1_N"/>
    <property type="match status" value="1"/>
</dbReference>
<evidence type="ECO:0000256" key="8">
    <source>
        <dbReference type="ARBA" id="ARBA00023242"/>
    </source>
</evidence>
<dbReference type="InterPro" id="IPR024324">
    <property type="entry name" value="Condensin_cplx_su1_N"/>
</dbReference>
<feature type="domain" description="Condensin complex subunit 1 C-terminal" evidence="12">
    <location>
        <begin position="1116"/>
        <end position="1275"/>
    </location>
</feature>
<comment type="similarity">
    <text evidence="3 10">Belongs to the CND1 (condensin subunit 1) family.</text>
</comment>
<evidence type="ECO:0000313" key="15">
    <source>
        <dbReference type="Proteomes" id="UP000494165"/>
    </source>
</evidence>
<evidence type="ECO:0000256" key="7">
    <source>
        <dbReference type="ARBA" id="ARBA00023067"/>
    </source>
</evidence>
<keyword evidence="5 10" id="KW-0132">Cell division</keyword>
<dbReference type="GO" id="GO:0005634">
    <property type="term" value="C:nucleus"/>
    <property type="evidence" value="ECO:0007669"/>
    <property type="project" value="UniProtKB-SubCell"/>
</dbReference>
<comment type="caution">
    <text evidence="14">The sequence shown here is derived from an EMBL/GenBank/DDBJ whole genome shotgun (WGS) entry which is preliminary data.</text>
</comment>
<dbReference type="GO" id="GO:0051301">
    <property type="term" value="P:cell division"/>
    <property type="evidence" value="ECO:0007669"/>
    <property type="project" value="UniProtKB-KW"/>
</dbReference>
<comment type="subcellular location">
    <subcellularLocation>
        <location evidence="2">Chromosome</location>
    </subcellularLocation>
    <subcellularLocation>
        <location evidence="1">Nucleus</location>
    </subcellularLocation>
</comment>
<evidence type="ECO:0000259" key="12">
    <source>
        <dbReference type="Pfam" id="PF12717"/>
    </source>
</evidence>
<accession>A0A8S1CE97</accession>
<evidence type="ECO:0000256" key="2">
    <source>
        <dbReference type="ARBA" id="ARBA00004286"/>
    </source>
</evidence>
<dbReference type="Pfam" id="PF12717">
    <property type="entry name" value="Cnd1"/>
    <property type="match status" value="1"/>
</dbReference>
<evidence type="ECO:0000256" key="5">
    <source>
        <dbReference type="ARBA" id="ARBA00022618"/>
    </source>
</evidence>
<dbReference type="GO" id="GO:0000796">
    <property type="term" value="C:condensin complex"/>
    <property type="evidence" value="ECO:0007669"/>
    <property type="project" value="TreeGrafter"/>
</dbReference>
<gene>
    <name evidence="14" type="ORF">CLODIP_2_CD07259</name>
</gene>
<feature type="region of interest" description="Disordered" evidence="11">
    <location>
        <begin position="900"/>
        <end position="942"/>
    </location>
</feature>
<evidence type="ECO:0000256" key="11">
    <source>
        <dbReference type="SAM" id="MobiDB-lite"/>
    </source>
</evidence>
<keyword evidence="15" id="KW-1185">Reference proteome</keyword>
<feature type="region of interest" description="Disordered" evidence="11">
    <location>
        <begin position="992"/>
        <end position="1012"/>
    </location>
</feature>
<dbReference type="InterPro" id="IPR011989">
    <property type="entry name" value="ARM-like"/>
</dbReference>
<reference evidence="14 15" key="1">
    <citation type="submission" date="2020-04" db="EMBL/GenBank/DDBJ databases">
        <authorList>
            <person name="Alioto T."/>
            <person name="Alioto T."/>
            <person name="Gomez Garrido J."/>
        </authorList>
    </citation>
    <scope>NUCLEOTIDE SEQUENCE [LARGE SCALE GENOMIC DNA]</scope>
</reference>
<feature type="region of interest" description="Disordered" evidence="11">
    <location>
        <begin position="484"/>
        <end position="524"/>
    </location>
</feature>
<dbReference type="InterPro" id="IPR026971">
    <property type="entry name" value="CND1/NCAPD3"/>
</dbReference>
<evidence type="ECO:0000256" key="3">
    <source>
        <dbReference type="ARBA" id="ARBA00009606"/>
    </source>
</evidence>
<proteinExistence type="inferred from homology"/>
<keyword evidence="4" id="KW-0158">Chromosome</keyword>
<feature type="compositionally biased region" description="Basic residues" evidence="11">
    <location>
        <begin position="1366"/>
        <end position="1379"/>
    </location>
</feature>
<dbReference type="SUPFAM" id="SSF48371">
    <property type="entry name" value="ARM repeat"/>
    <property type="match status" value="1"/>
</dbReference>
<keyword evidence="6 10" id="KW-0498">Mitosis</keyword>
<dbReference type="GO" id="GO:0007076">
    <property type="term" value="P:mitotic chromosome condensation"/>
    <property type="evidence" value="ECO:0007669"/>
    <property type="project" value="InterPro"/>
</dbReference>
<dbReference type="EMBL" id="CADEPI010000038">
    <property type="protein sequence ID" value="CAB3368634.1"/>
    <property type="molecule type" value="Genomic_DNA"/>
</dbReference>
<feature type="domain" description="Condensin complex subunit 1 N-terminal" evidence="13">
    <location>
        <begin position="78"/>
        <end position="230"/>
    </location>
</feature>
<feature type="compositionally biased region" description="Basic and acidic residues" evidence="11">
    <location>
        <begin position="485"/>
        <end position="524"/>
    </location>
</feature>
<dbReference type="Proteomes" id="UP000494165">
    <property type="component" value="Unassembled WGS sequence"/>
</dbReference>
<keyword evidence="8" id="KW-0539">Nucleus</keyword>
<dbReference type="PANTHER" id="PTHR14222">
    <property type="entry name" value="CONDENSIN"/>
    <property type="match status" value="1"/>
</dbReference>
<evidence type="ECO:0000256" key="10">
    <source>
        <dbReference type="PIRNR" id="PIRNR017127"/>
    </source>
</evidence>
<evidence type="ECO:0000256" key="9">
    <source>
        <dbReference type="ARBA" id="ARBA00023306"/>
    </source>
</evidence>
<keyword evidence="9 10" id="KW-0131">Cell cycle</keyword>
<name>A0A8S1CE97_9INSE</name>
<evidence type="ECO:0000313" key="14">
    <source>
        <dbReference type="EMBL" id="CAB3368634.1"/>
    </source>
</evidence>
<sequence length="1466" mass="165769">MEEAEFIIPHGIDELLEFNENQYSVQDVLTPVEIREQYTGLRLVLSEDLSDFIFGKFDLLYSCIKNFQQLSPKVTLEVWDQSLKAFGLQVSNLRPFLEKGNIDSNIREKLLRNTKMILYVCTELMYKFEERCISERELASKLTKGKKKGAQHKDFNWDEEKTSGIHELFKLVSLPLKNLWKKANISDDFLDQISRICLKLLEDREIGFVGKKAMRDSIFQILSVLCKEYIFGLSLIPRLLQLLMLHEHLAVPLASSISNLEQSGGNAGLLHLILTEIEGDSDITPKAGSHFGSFVVALSQQHPASLVPHIEILADIAESEPYTLRTGILEATKNLLLQLYSSQELDENQKSENEALLEILDNHLIDVNAYARCKALQGWTSLCEAEMLPVKLLLDILEKAVERTLDKSSYVRKDALKFLKTCLEHNPFSGNLDKEKIGKQLEAATAKLIKLQGNAGVADFSVEEVWETIGKRVQIIVHKALAQDLADKENEPATEKVAEENKEESDKENKSEEDKYEKHAEEMEKELQEGLLKAGNLLLDEKLEEAVQLALELTKKHDKDNHFGMAKNEENAKDDNEDLQADLMCTLLKAALTAVKPETADIELPKDVQVEIKKKKETIQFLKNCLQISTLIGVASENVRMLLATSQTTDLVEAIDFIASAQQFGLLSEEDSALKLLEFLHSKDLALKKAVTDACKKIYLSSIDPEYNVEITFNGYVEAMKKISSMVHNARPCFSKSIALLVQTWVNHGSINNECLFALWEMVESKNKSECVPALHTLSIALAGKPNLVQEKIATLDKIGFGSRGEGCFELAKWAAAVLCHATPKITAETLTNPFRIPFTDDIFTHISNLLIKGVFKLGDKDYCGLAGYFVKAIFKTCLKPLSLIEEILRKMHEEVRKYNPADYPENKNNSTDAEEEREDVPLTQLATQETDAPPTQPTDTPPLVESISHVVLLRYVYVIGLVVEELHTFIYEDIMAEIRRQKTLVELERNRQRMRRSRANTTASSGQDDDEDGSLFDIKKLMHSSSKYFINNTEEENLDALLRLCDNEVLFKDNLLGKLLTFVQDCFTSRHCHHHGLRIVAIQTFGKYMQLSPNFCSKNLLKFVTILAKSKDSRVKIACIHTLGDLLKKFPNQCEPYSPFVYDCLKESDSNVRFEALVVISKLILSDMIRVKFQISSLARCLTDTDMRCQDLARYFFATLAKKGNILYNLVLDMISQLSIEYSESNQTSFEEIMNEILPHIDKDKQVVALVEKLSSRFKDKAEEVECYNLALCISKLPVTAKSVHAFKEALMESLPHYADKLKYPTVKSKFDEIVQMVRKQMKAEGKDECEKWQEVLDSCAKGKDSAKLAIAGLAEAVQVEPKEKRKAKAPRGRRKARKDSSSDDDGEAAVAAPKTPRAPRSQRKKVVDSDDDDSIIQTAARHKRKPAAKTPATRKQAILEEDEEEIQSPVKQRRVRGKKIVESD</sequence>
<organism evidence="14 15">
    <name type="scientific">Cloeon dipterum</name>
    <dbReference type="NCBI Taxonomy" id="197152"/>
    <lineage>
        <taxon>Eukaryota</taxon>
        <taxon>Metazoa</taxon>
        <taxon>Ecdysozoa</taxon>
        <taxon>Arthropoda</taxon>
        <taxon>Hexapoda</taxon>
        <taxon>Insecta</taxon>
        <taxon>Pterygota</taxon>
        <taxon>Palaeoptera</taxon>
        <taxon>Ephemeroptera</taxon>
        <taxon>Pisciforma</taxon>
        <taxon>Baetidae</taxon>
        <taxon>Cloeon</taxon>
    </lineage>
</organism>
<evidence type="ECO:0000256" key="4">
    <source>
        <dbReference type="ARBA" id="ARBA00022454"/>
    </source>
</evidence>
<dbReference type="Gene3D" id="1.25.10.10">
    <property type="entry name" value="Leucine-rich Repeat Variant"/>
    <property type="match status" value="1"/>
</dbReference>
<evidence type="ECO:0000256" key="1">
    <source>
        <dbReference type="ARBA" id="ARBA00004123"/>
    </source>
</evidence>
<dbReference type="InterPro" id="IPR007673">
    <property type="entry name" value="Condensin_cplx_su1"/>
</dbReference>
<dbReference type="GO" id="GO:0000779">
    <property type="term" value="C:condensed chromosome, centromeric region"/>
    <property type="evidence" value="ECO:0007669"/>
    <property type="project" value="TreeGrafter"/>
</dbReference>
<dbReference type="OrthoDB" id="436262at2759"/>
<dbReference type="PANTHER" id="PTHR14222:SF2">
    <property type="entry name" value="CONDENSIN COMPLEX SUBUNIT 1"/>
    <property type="match status" value="1"/>
</dbReference>
<dbReference type="GO" id="GO:0010032">
    <property type="term" value="P:meiotic chromosome condensation"/>
    <property type="evidence" value="ECO:0007669"/>
    <property type="project" value="TreeGrafter"/>
</dbReference>
<dbReference type="InterPro" id="IPR016024">
    <property type="entry name" value="ARM-type_fold"/>
</dbReference>